<organism evidence="1 2">
    <name type="scientific">Gigaspora margarita</name>
    <dbReference type="NCBI Taxonomy" id="4874"/>
    <lineage>
        <taxon>Eukaryota</taxon>
        <taxon>Fungi</taxon>
        <taxon>Fungi incertae sedis</taxon>
        <taxon>Mucoromycota</taxon>
        <taxon>Glomeromycotina</taxon>
        <taxon>Glomeromycetes</taxon>
        <taxon>Diversisporales</taxon>
        <taxon>Gigasporaceae</taxon>
        <taxon>Gigaspora</taxon>
    </lineage>
</organism>
<proteinExistence type="predicted"/>
<keyword evidence="2" id="KW-1185">Reference proteome</keyword>
<accession>A0A8H3WYW4</accession>
<dbReference type="Proteomes" id="UP000439903">
    <property type="component" value="Unassembled WGS sequence"/>
</dbReference>
<protein>
    <submittedName>
        <fullName evidence="1">Uncharacterized protein</fullName>
    </submittedName>
</protein>
<reference evidence="1 2" key="1">
    <citation type="journal article" date="2019" name="Environ. Microbiol.">
        <title>At the nexus of three kingdoms: the genome of the mycorrhizal fungus Gigaspora margarita provides insights into plant, endobacterial and fungal interactions.</title>
        <authorList>
            <person name="Venice F."/>
            <person name="Ghignone S."/>
            <person name="Salvioli di Fossalunga A."/>
            <person name="Amselem J."/>
            <person name="Novero M."/>
            <person name="Xianan X."/>
            <person name="Sedzielewska Toro K."/>
            <person name="Morin E."/>
            <person name="Lipzen A."/>
            <person name="Grigoriev I.V."/>
            <person name="Henrissat B."/>
            <person name="Martin F.M."/>
            <person name="Bonfante P."/>
        </authorList>
    </citation>
    <scope>NUCLEOTIDE SEQUENCE [LARGE SCALE GENOMIC DNA]</scope>
    <source>
        <strain evidence="1 2">BEG34</strain>
    </source>
</reference>
<dbReference type="EMBL" id="WTPW01002687">
    <property type="protein sequence ID" value="KAF0370528.1"/>
    <property type="molecule type" value="Genomic_DNA"/>
</dbReference>
<sequence>MSYDATKVVAEIMEKLLLEIKNRKEKTVKVVDNVEDLPIVIQSKKPKDYEFKNNLDVGMYEMVKEGFEDNISYYREKSNNVIIEMFINPIEIVVIKIELTL</sequence>
<evidence type="ECO:0000313" key="2">
    <source>
        <dbReference type="Proteomes" id="UP000439903"/>
    </source>
</evidence>
<name>A0A8H3WYW4_GIGMA</name>
<evidence type="ECO:0000313" key="1">
    <source>
        <dbReference type="EMBL" id="KAF0370528.1"/>
    </source>
</evidence>
<gene>
    <name evidence="1" type="ORF">F8M41_013234</name>
</gene>
<comment type="caution">
    <text evidence="1">The sequence shown here is derived from an EMBL/GenBank/DDBJ whole genome shotgun (WGS) entry which is preliminary data.</text>
</comment>
<dbReference type="AlphaFoldDB" id="A0A8H3WYW4"/>